<name>A0A4Y2QS03_ARAVE</name>
<dbReference type="AlphaFoldDB" id="A0A4Y2QS03"/>
<accession>A0A4Y2QS03</accession>
<dbReference type="OrthoDB" id="6433969at2759"/>
<protein>
    <submittedName>
        <fullName evidence="1">Uncharacterized protein</fullName>
    </submittedName>
</protein>
<sequence>MSDNNDFRSFDCQCPLHIRNALGNDNEHIFQTAWGALSDYATEPIEELTFFDDNLSWEKEVNYLGIMPTFDKHAAQIFKKFWNQFYLIIPLIFRNIPLSLRNYVLRYKEAFDNLNPNLGTCRKNAQKENSNSTK</sequence>
<reference evidence="1 2" key="1">
    <citation type="journal article" date="2019" name="Sci. Rep.">
        <title>Orb-weaving spider Araneus ventricosus genome elucidates the spidroin gene catalogue.</title>
        <authorList>
            <person name="Kono N."/>
            <person name="Nakamura H."/>
            <person name="Ohtoshi R."/>
            <person name="Moran D.A.P."/>
            <person name="Shinohara A."/>
            <person name="Yoshida Y."/>
            <person name="Fujiwara M."/>
            <person name="Mori M."/>
            <person name="Tomita M."/>
            <person name="Arakawa K."/>
        </authorList>
    </citation>
    <scope>NUCLEOTIDE SEQUENCE [LARGE SCALE GENOMIC DNA]</scope>
</reference>
<dbReference type="Proteomes" id="UP000499080">
    <property type="component" value="Unassembled WGS sequence"/>
</dbReference>
<gene>
    <name evidence="1" type="ORF">AVEN_125168_1</name>
</gene>
<evidence type="ECO:0000313" key="1">
    <source>
        <dbReference type="EMBL" id="GBN66040.1"/>
    </source>
</evidence>
<organism evidence="1 2">
    <name type="scientific">Araneus ventricosus</name>
    <name type="common">Orbweaver spider</name>
    <name type="synonym">Epeira ventricosa</name>
    <dbReference type="NCBI Taxonomy" id="182803"/>
    <lineage>
        <taxon>Eukaryota</taxon>
        <taxon>Metazoa</taxon>
        <taxon>Ecdysozoa</taxon>
        <taxon>Arthropoda</taxon>
        <taxon>Chelicerata</taxon>
        <taxon>Arachnida</taxon>
        <taxon>Araneae</taxon>
        <taxon>Araneomorphae</taxon>
        <taxon>Entelegynae</taxon>
        <taxon>Araneoidea</taxon>
        <taxon>Araneidae</taxon>
        <taxon>Araneus</taxon>
    </lineage>
</organism>
<proteinExistence type="predicted"/>
<dbReference type="EMBL" id="BGPR01014634">
    <property type="protein sequence ID" value="GBN66040.1"/>
    <property type="molecule type" value="Genomic_DNA"/>
</dbReference>
<evidence type="ECO:0000313" key="2">
    <source>
        <dbReference type="Proteomes" id="UP000499080"/>
    </source>
</evidence>
<comment type="caution">
    <text evidence="1">The sequence shown here is derived from an EMBL/GenBank/DDBJ whole genome shotgun (WGS) entry which is preliminary data.</text>
</comment>
<keyword evidence="2" id="KW-1185">Reference proteome</keyword>